<name>A0ABV8DSN8_9NOCA</name>
<feature type="region of interest" description="Disordered" evidence="1">
    <location>
        <begin position="64"/>
        <end position="86"/>
    </location>
</feature>
<dbReference type="InterPro" id="IPR038765">
    <property type="entry name" value="Papain-like_cys_pep_sf"/>
</dbReference>
<organism evidence="2 3">
    <name type="scientific">Nocardia jiangsuensis</name>
    <dbReference type="NCBI Taxonomy" id="1691563"/>
    <lineage>
        <taxon>Bacteria</taxon>
        <taxon>Bacillati</taxon>
        <taxon>Actinomycetota</taxon>
        <taxon>Actinomycetes</taxon>
        <taxon>Mycobacteriales</taxon>
        <taxon>Nocardiaceae</taxon>
        <taxon>Nocardia</taxon>
    </lineage>
</organism>
<dbReference type="Gene3D" id="3.90.1720.10">
    <property type="entry name" value="endopeptidase domain like (from Nostoc punctiforme)"/>
    <property type="match status" value="1"/>
</dbReference>
<feature type="region of interest" description="Disordered" evidence="1">
    <location>
        <begin position="1"/>
        <end position="21"/>
    </location>
</feature>
<reference evidence="3" key="1">
    <citation type="journal article" date="2019" name="Int. J. Syst. Evol. Microbiol.">
        <title>The Global Catalogue of Microorganisms (GCM) 10K type strain sequencing project: providing services to taxonomists for standard genome sequencing and annotation.</title>
        <authorList>
            <consortium name="The Broad Institute Genomics Platform"/>
            <consortium name="The Broad Institute Genome Sequencing Center for Infectious Disease"/>
            <person name="Wu L."/>
            <person name="Ma J."/>
        </authorList>
    </citation>
    <scope>NUCLEOTIDE SEQUENCE [LARGE SCALE GENOMIC DNA]</scope>
    <source>
        <strain evidence="3">CGMCC 4.7330</strain>
    </source>
</reference>
<evidence type="ECO:0000256" key="1">
    <source>
        <dbReference type="SAM" id="MobiDB-lite"/>
    </source>
</evidence>
<dbReference type="SUPFAM" id="SSF54001">
    <property type="entry name" value="Cysteine proteinases"/>
    <property type="match status" value="1"/>
</dbReference>
<proteinExistence type="predicted"/>
<evidence type="ECO:0008006" key="4">
    <source>
        <dbReference type="Google" id="ProtNLM"/>
    </source>
</evidence>
<evidence type="ECO:0000313" key="3">
    <source>
        <dbReference type="Proteomes" id="UP001595696"/>
    </source>
</evidence>
<dbReference type="Proteomes" id="UP001595696">
    <property type="component" value="Unassembled WGS sequence"/>
</dbReference>
<keyword evidence="3" id="KW-1185">Reference proteome</keyword>
<dbReference type="RefSeq" id="WP_378612825.1">
    <property type="nucleotide sequence ID" value="NZ_JBHSAX010000013.1"/>
</dbReference>
<dbReference type="EMBL" id="JBHSAX010000013">
    <property type="protein sequence ID" value="MFC3963091.1"/>
    <property type="molecule type" value="Genomic_DNA"/>
</dbReference>
<protein>
    <recommendedName>
        <fullName evidence="4">NlpC/P60 family protein</fullName>
    </recommendedName>
</protein>
<gene>
    <name evidence="2" type="ORF">ACFO0B_13935</name>
</gene>
<sequence length="280" mass="27937">MMLAWLVPRPRQRDRDRSGGRAGWWAGGAVVLALLAIPALAVVAAAGSVSTSAADLRYQCDSAVGPDPSGGAPEPPPLTATPGRAAAPSTNPYAALTIPPESDAVSAWERSCVAAMRTAPYQEQPWGHGNTGAAAACARELALARLDAQQVADPATFTRAVIYGASLAAAGGRCAEPAVVPADPGAGGAACGRPVAGAAAVLLPESTAAQGGCGQRVHRTAVSAGDLVFWDFRGNAPARAGIAVGSGQVVTVEPGTGRVVWQALPTGGDVRVKRVLGGAA</sequence>
<evidence type="ECO:0000313" key="2">
    <source>
        <dbReference type="EMBL" id="MFC3963091.1"/>
    </source>
</evidence>
<comment type="caution">
    <text evidence="2">The sequence shown here is derived from an EMBL/GenBank/DDBJ whole genome shotgun (WGS) entry which is preliminary data.</text>
</comment>
<accession>A0ABV8DSN8</accession>